<keyword evidence="3" id="KW-1185">Reference proteome</keyword>
<organism evidence="2 3">
    <name type="scientific">Shewanella algidipiscicola</name>
    <dbReference type="NCBI Taxonomy" id="614070"/>
    <lineage>
        <taxon>Bacteria</taxon>
        <taxon>Pseudomonadati</taxon>
        <taxon>Pseudomonadota</taxon>
        <taxon>Gammaproteobacteria</taxon>
        <taxon>Alteromonadales</taxon>
        <taxon>Shewanellaceae</taxon>
        <taxon>Shewanella</taxon>
    </lineage>
</organism>
<evidence type="ECO:0000313" key="3">
    <source>
        <dbReference type="Proteomes" id="UP000761574"/>
    </source>
</evidence>
<protein>
    <submittedName>
        <fullName evidence="2">Uncharacterized protein</fullName>
    </submittedName>
</protein>
<feature type="chain" id="PRO_5046145413" evidence="1">
    <location>
        <begin position="21"/>
        <end position="127"/>
    </location>
</feature>
<name>A0ABQ4P9L6_9GAMM</name>
<dbReference type="EMBL" id="BPFB01000008">
    <property type="protein sequence ID" value="GIU44147.1"/>
    <property type="molecule type" value="Genomic_DNA"/>
</dbReference>
<evidence type="ECO:0000313" key="2">
    <source>
        <dbReference type="EMBL" id="GIU44147.1"/>
    </source>
</evidence>
<evidence type="ECO:0000256" key="1">
    <source>
        <dbReference type="SAM" id="SignalP"/>
    </source>
</evidence>
<proteinExistence type="predicted"/>
<gene>
    <name evidence="2" type="ORF">TUM4630_09120</name>
</gene>
<feature type="signal peptide" evidence="1">
    <location>
        <begin position="1"/>
        <end position="20"/>
    </location>
</feature>
<dbReference type="RefSeq" id="WP_119978813.1">
    <property type="nucleotide sequence ID" value="NZ_BPFB01000008.1"/>
</dbReference>
<keyword evidence="1" id="KW-0732">Signal</keyword>
<sequence length="127" mass="14179">MKKRLTILGLSFAMVAGVSASQIPACNQDVESPACQYYLEGVVEGALMYKPNSMGQRLESNDYESRALKYRSGKRFQQANRTYCESRIPDREVLVSGLKEAFVAGNINNEAELTGVVFSLMDCQRLR</sequence>
<comment type="caution">
    <text evidence="2">The sequence shown here is derived from an EMBL/GenBank/DDBJ whole genome shotgun (WGS) entry which is preliminary data.</text>
</comment>
<accession>A0ABQ4P9L6</accession>
<dbReference type="Proteomes" id="UP000761574">
    <property type="component" value="Unassembled WGS sequence"/>
</dbReference>
<reference evidence="2 3" key="1">
    <citation type="submission" date="2021-05" db="EMBL/GenBank/DDBJ databases">
        <title>Molecular characterization for Shewanella algae harboring chromosomal blaOXA-55-like strains isolated from clinical and environment sample.</title>
        <authorList>
            <person name="Ohama Y."/>
            <person name="Aoki K."/>
            <person name="Harada S."/>
            <person name="Moriya K."/>
            <person name="Ishii Y."/>
            <person name="Tateda K."/>
        </authorList>
    </citation>
    <scope>NUCLEOTIDE SEQUENCE [LARGE SCALE GENOMIC DNA]</scope>
    <source>
        <strain evidence="2 3">LMG 23746</strain>
    </source>
</reference>